<dbReference type="RefSeq" id="WP_371160203.1">
    <property type="nucleotide sequence ID" value="NZ_JBEDNX010000001.1"/>
</dbReference>
<keyword evidence="3" id="KW-1185">Reference proteome</keyword>
<evidence type="ECO:0000313" key="2">
    <source>
        <dbReference type="EMBL" id="MEZ3163027.1"/>
    </source>
</evidence>
<sequence>MSVAAESETATTVRIMLDSGEVSVSQSLRQLAFTVRSIHCDAVEALATAPDASPIGSRDGHVDRLAAMIDRSVSRGMADLREVDALGTTRPALFESWTAMRELCRFREAAAEVGRAAASLDGPPAEPRLKTRRDVGRAVREVVADGVSVALGDAGANVARAALEGLRRIRDELDALDRAGADAAELRRASRALRRTADRGGDVTEIGLRRAVRRREPIRDREPGPANR</sequence>
<comment type="caution">
    <text evidence="2">The sequence shown here is derived from an EMBL/GenBank/DDBJ whole genome shotgun (WGS) entry which is preliminary data.</text>
</comment>
<proteinExistence type="predicted"/>
<feature type="compositionally biased region" description="Basic and acidic residues" evidence="1">
    <location>
        <begin position="214"/>
        <end position="228"/>
    </location>
</feature>
<feature type="region of interest" description="Disordered" evidence="1">
    <location>
        <begin position="208"/>
        <end position="228"/>
    </location>
</feature>
<gene>
    <name evidence="2" type="ORF">ABNG04_03885</name>
</gene>
<reference evidence="2 3" key="1">
    <citation type="submission" date="2024-06" db="EMBL/GenBank/DDBJ databases">
        <title>Halorubrum miltondacostae sp. nov., a potential PHA producer isolated from an inland solar saltern in Rio Maior, Portugal.</title>
        <authorList>
            <person name="Albuquerque L."/>
            <person name="Viver T."/>
            <person name="Barroso C."/>
            <person name="Claudino R."/>
            <person name="Galvan M."/>
            <person name="Simoes G."/>
            <person name="Lobo Da Cunha A."/>
            <person name="Egas C."/>
        </authorList>
    </citation>
    <scope>NUCLEOTIDE SEQUENCE [LARGE SCALE GENOMIC DNA]</scope>
    <source>
        <strain evidence="2 3">RMP-11</strain>
    </source>
</reference>
<evidence type="ECO:0000313" key="3">
    <source>
        <dbReference type="Proteomes" id="UP001567572"/>
    </source>
</evidence>
<dbReference type="Proteomes" id="UP001567572">
    <property type="component" value="Unassembled WGS sequence"/>
</dbReference>
<dbReference type="EMBL" id="JBEDNY010000001">
    <property type="protein sequence ID" value="MEZ3163027.1"/>
    <property type="molecule type" value="Genomic_DNA"/>
</dbReference>
<dbReference type="AlphaFoldDB" id="A0ABD5M0Q0"/>
<accession>A0ABD5M0Q0</accession>
<evidence type="ECO:0000256" key="1">
    <source>
        <dbReference type="SAM" id="MobiDB-lite"/>
    </source>
</evidence>
<organism evidence="2 3">
    <name type="scientific">Halorubrum miltondacostae</name>
    <dbReference type="NCBI Taxonomy" id="3076378"/>
    <lineage>
        <taxon>Archaea</taxon>
        <taxon>Methanobacteriati</taxon>
        <taxon>Methanobacteriota</taxon>
        <taxon>Stenosarchaea group</taxon>
        <taxon>Halobacteria</taxon>
        <taxon>Halobacteriales</taxon>
        <taxon>Haloferacaceae</taxon>
        <taxon>Halorubrum</taxon>
    </lineage>
</organism>
<name>A0ABD5M0Q0_9EURY</name>
<protein>
    <submittedName>
        <fullName evidence="2">Uncharacterized protein</fullName>
    </submittedName>
</protein>